<evidence type="ECO:0008006" key="4">
    <source>
        <dbReference type="Google" id="ProtNLM"/>
    </source>
</evidence>
<dbReference type="RefSeq" id="WP_109727623.1">
    <property type="nucleotide sequence ID" value="NZ_CACYST010000003.1"/>
</dbReference>
<name>A0A315XY46_RUMFL</name>
<gene>
    <name evidence="2" type="ORF">IE37_02927</name>
</gene>
<keyword evidence="1" id="KW-0732">Signal</keyword>
<accession>A0A315XY46</accession>
<dbReference type="AlphaFoldDB" id="A0A315XY46"/>
<dbReference type="Proteomes" id="UP000245720">
    <property type="component" value="Unassembled WGS sequence"/>
</dbReference>
<comment type="caution">
    <text evidence="2">The sequence shown here is derived from an EMBL/GenBank/DDBJ whole genome shotgun (WGS) entry which is preliminary data.</text>
</comment>
<dbReference type="PROSITE" id="PS51257">
    <property type="entry name" value="PROKAR_LIPOPROTEIN"/>
    <property type="match status" value="1"/>
</dbReference>
<protein>
    <recommendedName>
        <fullName evidence="4">Deacetylase PdaC domain-containing protein</fullName>
    </recommendedName>
</protein>
<dbReference type="OrthoDB" id="1819412at2"/>
<feature type="chain" id="PRO_5039252367" description="Deacetylase PdaC domain-containing protein" evidence="1">
    <location>
        <begin position="20"/>
        <end position="270"/>
    </location>
</feature>
<reference evidence="2 3" key="1">
    <citation type="submission" date="2018-05" db="EMBL/GenBank/DDBJ databases">
        <title>The Hungate 1000. A catalogue of reference genomes from the rumen microbiome.</title>
        <authorList>
            <person name="Kelly W."/>
        </authorList>
    </citation>
    <scope>NUCLEOTIDE SEQUENCE [LARGE SCALE GENOMIC DNA]</scope>
    <source>
        <strain evidence="2 3">SAb67</strain>
    </source>
</reference>
<evidence type="ECO:0000313" key="3">
    <source>
        <dbReference type="Proteomes" id="UP000245720"/>
    </source>
</evidence>
<evidence type="ECO:0000256" key="1">
    <source>
        <dbReference type="SAM" id="SignalP"/>
    </source>
</evidence>
<feature type="signal peptide" evidence="1">
    <location>
        <begin position="1"/>
        <end position="19"/>
    </location>
</feature>
<dbReference type="EMBL" id="QGDI01000013">
    <property type="protein sequence ID" value="PWJ10569.1"/>
    <property type="molecule type" value="Genomic_DNA"/>
</dbReference>
<evidence type="ECO:0000313" key="2">
    <source>
        <dbReference type="EMBL" id="PWJ10569.1"/>
    </source>
</evidence>
<proteinExistence type="predicted"/>
<sequence length="270" mass="30105">MRKLRLTALMLAASAGVQGFSGCAKNKEISMPLYAETAVQTPTSSPAGGAELSGDNYNSDEYYTKIQEKVSSAAVDSDPLDLGLVGNELITPDEGAEDAELGSYKMSSSGVKLYYDDTEFSDELMLTLEKYFLSFPAADYNSYQKCMFPSYIDEMEGFLGKEYDYDLKTSFSKRCSSLADNMYGDYKITRIKLEAAPVYDETKDNLETYFESLNEVFGKDYYEQVKSESDEVIDACFYIMGEDAYGQENPIVTGYEIVFAVKGGKYYTFG</sequence>
<organism evidence="2 3">
    <name type="scientific">Ruminococcus flavefaciens</name>
    <dbReference type="NCBI Taxonomy" id="1265"/>
    <lineage>
        <taxon>Bacteria</taxon>
        <taxon>Bacillati</taxon>
        <taxon>Bacillota</taxon>
        <taxon>Clostridia</taxon>
        <taxon>Eubacteriales</taxon>
        <taxon>Oscillospiraceae</taxon>
        <taxon>Ruminococcus</taxon>
    </lineage>
</organism>